<evidence type="ECO:0000256" key="1">
    <source>
        <dbReference type="SAM" id="MobiDB-lite"/>
    </source>
</evidence>
<evidence type="ECO:0000313" key="3">
    <source>
        <dbReference type="Proteomes" id="UP000662703"/>
    </source>
</evidence>
<feature type="compositionally biased region" description="Pro residues" evidence="1">
    <location>
        <begin position="88"/>
        <end position="103"/>
    </location>
</feature>
<reference evidence="2 3" key="1">
    <citation type="submission" date="2012-09" db="EMBL/GenBank/DDBJ databases">
        <title>Genome Sequence of alkane-degrading Bacterium Alcanivorax sp. 521-1.</title>
        <authorList>
            <person name="Lai Q."/>
            <person name="Shao Z."/>
        </authorList>
    </citation>
    <scope>NUCLEOTIDE SEQUENCE [LARGE SCALE GENOMIC DNA]</scope>
    <source>
        <strain evidence="2 3">521-1</strain>
    </source>
</reference>
<organism evidence="2 3">
    <name type="scientific">Alloalcanivorax profundimaris</name>
    <dbReference type="NCBI Taxonomy" id="2735259"/>
    <lineage>
        <taxon>Bacteria</taxon>
        <taxon>Pseudomonadati</taxon>
        <taxon>Pseudomonadota</taxon>
        <taxon>Gammaproteobacteria</taxon>
        <taxon>Oceanospirillales</taxon>
        <taxon>Alcanivoracaceae</taxon>
        <taxon>Alloalcanivorax</taxon>
    </lineage>
</organism>
<accession>A0ABS0ASB0</accession>
<gene>
    <name evidence="2" type="ORF">Y5W_02302</name>
</gene>
<evidence type="ECO:0000313" key="2">
    <source>
        <dbReference type="EMBL" id="MBF5057008.1"/>
    </source>
</evidence>
<dbReference type="RefSeq" id="WP_194865351.1">
    <property type="nucleotide sequence ID" value="NZ_ARXX01000034.1"/>
</dbReference>
<protein>
    <recommendedName>
        <fullName evidence="4">DUF2946 domain-containing protein</fullName>
    </recommendedName>
</protein>
<proteinExistence type="predicted"/>
<keyword evidence="3" id="KW-1185">Reference proteome</keyword>
<sequence length="103" mass="10711">MPRFRVLIYLLLSLTSVHVLVADVGVHEHMISHDGDPALSQSDHAHAAGAATELSPHCCQCHGFVSPLAAVPASAPAAPAPRNTGVPALPPAPTFQPYRPPIA</sequence>
<feature type="region of interest" description="Disordered" evidence="1">
    <location>
        <begin position="74"/>
        <end position="103"/>
    </location>
</feature>
<comment type="caution">
    <text evidence="2">The sequence shown here is derived from an EMBL/GenBank/DDBJ whole genome shotgun (WGS) entry which is preliminary data.</text>
</comment>
<name>A0ABS0ASB0_9GAMM</name>
<dbReference type="Proteomes" id="UP000662703">
    <property type="component" value="Unassembled WGS sequence"/>
</dbReference>
<dbReference type="EMBL" id="ARXX01000034">
    <property type="protein sequence ID" value="MBF5057008.1"/>
    <property type="molecule type" value="Genomic_DNA"/>
</dbReference>
<evidence type="ECO:0008006" key="4">
    <source>
        <dbReference type="Google" id="ProtNLM"/>
    </source>
</evidence>